<evidence type="ECO:0000313" key="2">
    <source>
        <dbReference type="Proteomes" id="UP000319894"/>
    </source>
</evidence>
<keyword evidence="2" id="KW-1185">Reference proteome</keyword>
<protein>
    <submittedName>
        <fullName evidence="1">Uncharacterized protein</fullName>
    </submittedName>
</protein>
<name>A0A554N7H6_9EURY</name>
<proteinExistence type="predicted"/>
<evidence type="ECO:0000313" key="1">
    <source>
        <dbReference type="EMBL" id="TSD13357.1"/>
    </source>
</evidence>
<sequence>MSDSAIPTLVETIDRVGAGAGPPGLDVSADLTVHVAGHRLAVEAYTDRVFVDFPSVGSVLDVLRATPGGSGDASQALPAALAAADLTAVARVGSREVATLGADASGPLGYLGYDHVAVSPRHLLLSAVGV</sequence>
<dbReference type="InParanoid" id="A0A554N7H6"/>
<gene>
    <name evidence="1" type="ORF">DP107_12760</name>
</gene>
<organism evidence="1 2">
    <name type="scientific">Haloglomus irregulare</name>
    <dbReference type="NCBI Taxonomy" id="2234134"/>
    <lineage>
        <taxon>Archaea</taxon>
        <taxon>Methanobacteriati</taxon>
        <taxon>Methanobacteriota</taxon>
        <taxon>Stenosarchaea group</taxon>
        <taxon>Halobacteria</taxon>
        <taxon>Halobacteriales</taxon>
        <taxon>Natronomonadaceae</taxon>
        <taxon>Haloglomus</taxon>
    </lineage>
</organism>
<dbReference type="AlphaFoldDB" id="A0A554N7H6"/>
<comment type="caution">
    <text evidence="1">The sequence shown here is derived from an EMBL/GenBank/DDBJ whole genome shotgun (WGS) entry which is preliminary data.</text>
</comment>
<dbReference type="Proteomes" id="UP000319894">
    <property type="component" value="Unassembled WGS sequence"/>
</dbReference>
<accession>A0A554N7H6</accession>
<dbReference type="EMBL" id="QMDX01000008">
    <property type="protein sequence ID" value="TSD13357.1"/>
    <property type="molecule type" value="Genomic_DNA"/>
</dbReference>
<dbReference type="OrthoDB" id="386954at2157"/>
<dbReference type="RefSeq" id="WP_144262544.1">
    <property type="nucleotide sequence ID" value="NZ_QMDX01000008.1"/>
</dbReference>
<reference evidence="1 2" key="1">
    <citation type="submission" date="2018-06" db="EMBL/GenBank/DDBJ databases">
        <title>Natronomonas sp. F16-60 a new haloarchaeon isolated from a solar saltern of Isla Cristina, Huelva, Spain.</title>
        <authorList>
            <person name="Duran-Viseras A."/>
            <person name="Sanchez-Porro C."/>
            <person name="Ventosa A."/>
        </authorList>
    </citation>
    <scope>NUCLEOTIDE SEQUENCE [LARGE SCALE GENOMIC DNA]</scope>
    <source>
        <strain evidence="1 2">F16-60</strain>
    </source>
</reference>